<dbReference type="NCBIfam" id="TIGR02619">
    <property type="entry name" value="putative CRISPR-associated protein, APE2256 family"/>
    <property type="match status" value="1"/>
</dbReference>
<dbReference type="EMBL" id="LZYE01000340">
    <property type="protein sequence ID" value="OFC30309.1"/>
    <property type="molecule type" value="Genomic_DNA"/>
</dbReference>
<name>A0A1E7YKU5_9PROT</name>
<reference evidence="2 3" key="1">
    <citation type="submission" date="2016-06" db="EMBL/GenBank/DDBJ databases">
        <title>Gene turnover analysis identifies the evolutionary adaptation of the extremophile Acidithiobacillus caldus.</title>
        <authorList>
            <person name="Zhang X."/>
        </authorList>
    </citation>
    <scope>NUCLEOTIDE SEQUENCE [LARGE SCALE GENOMIC DNA]</scope>
    <source>
        <strain evidence="2 3">DX</strain>
    </source>
</reference>
<dbReference type="Gene3D" id="3.40.50.10770">
    <property type="entry name" value="Hypothetical protein VC1899 like domain (Restriction endonuclease-like)"/>
    <property type="match status" value="1"/>
</dbReference>
<dbReference type="Proteomes" id="UP000175616">
    <property type="component" value="Unassembled WGS sequence"/>
</dbReference>
<evidence type="ECO:0000313" key="2">
    <source>
        <dbReference type="EMBL" id="OFC30309.1"/>
    </source>
</evidence>
<organism evidence="2 3">
    <name type="scientific">Acidithiobacillus caldus</name>
    <dbReference type="NCBI Taxonomy" id="33059"/>
    <lineage>
        <taxon>Bacteria</taxon>
        <taxon>Pseudomonadati</taxon>
        <taxon>Pseudomonadota</taxon>
        <taxon>Acidithiobacillia</taxon>
        <taxon>Acidithiobacillales</taxon>
        <taxon>Acidithiobacillaceae</taxon>
        <taxon>Acidithiobacillus</taxon>
    </lineage>
</organism>
<dbReference type="Gene3D" id="1.10.196.30">
    <property type="match status" value="1"/>
</dbReference>
<comment type="caution">
    <text evidence="2">The sequence shown here is derived from an EMBL/GenBank/DDBJ whole genome shotgun (WGS) entry which is preliminary data.</text>
</comment>
<dbReference type="InterPro" id="IPR013442">
    <property type="entry name" value="SSO1393-like"/>
</dbReference>
<evidence type="ECO:0000313" key="3">
    <source>
        <dbReference type="Proteomes" id="UP000175616"/>
    </source>
</evidence>
<proteinExistence type="predicted"/>
<gene>
    <name evidence="2" type="ORF">BAE27_11975</name>
</gene>
<accession>A0A1E7YKU5</accession>
<evidence type="ECO:0000259" key="1">
    <source>
        <dbReference type="Pfam" id="PF09651"/>
    </source>
</evidence>
<protein>
    <recommendedName>
        <fullName evidence="1">CRISPR system ring nuclease SSO1393-like domain-containing protein</fullName>
    </recommendedName>
</protein>
<sequence length="367" mass="40782">MRYIVTPCGTSLLTNIGRGTNGLIAIINQYSNEASADRVPADPRAQLKTLLGTARERLQNESRLDELRKMSAEINGLTRLYEHGWPAGNDIHFLIATDTWLGRETAQCIRDWLESRGQSVQIAPITDLSTHGLATFQSGMAELVHWCAETLAPLRTSGTRVVFQLSGGFKSVQGFLQTLAHFYADETVYIFEKGDELLRIPRLPVRLDLEGMVREHFSLLARLADKLVVDSQEVSALPETLIQVDDGKAAFSVWGDLVWDQVGKPLLGEIFRASPSAKLRYGPSFLESTQELSPDRLALVNTRIGDLARFLETGINLNRLDFKALAGNPRPPSTHECDAWADRDAKRLFGHYEGEVYVLDALGNALH</sequence>
<dbReference type="Pfam" id="PF09651">
    <property type="entry name" value="Cas_APE2256"/>
    <property type="match status" value="1"/>
</dbReference>
<dbReference type="AlphaFoldDB" id="A0A1E7YKU5"/>
<feature type="domain" description="CRISPR system ring nuclease SSO1393-like" evidence="1">
    <location>
        <begin position="68"/>
        <end position="203"/>
    </location>
</feature>
<dbReference type="CDD" id="cd09742">
    <property type="entry name" value="Csm6_III-A"/>
    <property type="match status" value="1"/>
</dbReference>